<dbReference type="EMBL" id="ML121544">
    <property type="protein sequence ID" value="RPB23720.1"/>
    <property type="molecule type" value="Genomic_DNA"/>
</dbReference>
<keyword evidence="4" id="KW-0249">Electron transport</keyword>
<dbReference type="InParanoid" id="A0A3N4LLN8"/>
<keyword evidence="11" id="KW-1185">Reference proteome</keyword>
<sequence length="199" mass="21465">MAVSWLFLLPLGATFIRFLAQAFPRPVPLYMHAGIQLFTFILATVGFGLGISTSAQKETHWTADHQKLGVAIMVLFFLQAPMGYIHHVNYVATGERGFWSHAHIWNGRLVMLLGIVNGGLGLELAGIKHKSFGVTIGIVDKKWVIAYSVVAGIVGSLYIGGLVGKALMGEARGERGDKKDESYGSGDGNQSGTPMQTYA</sequence>
<dbReference type="Proteomes" id="UP000267821">
    <property type="component" value="Unassembled WGS sequence"/>
</dbReference>
<gene>
    <name evidence="10" type="ORF">L211DRAFT_838151</name>
</gene>
<evidence type="ECO:0000256" key="7">
    <source>
        <dbReference type="SAM" id="MobiDB-lite"/>
    </source>
</evidence>
<dbReference type="SMART" id="SM00665">
    <property type="entry name" value="B561"/>
    <property type="match status" value="1"/>
</dbReference>
<dbReference type="AlphaFoldDB" id="A0A3N4LLN8"/>
<keyword evidence="5 8" id="KW-1133">Transmembrane helix</keyword>
<evidence type="ECO:0000256" key="8">
    <source>
        <dbReference type="SAM" id="Phobius"/>
    </source>
</evidence>
<feature type="transmembrane region" description="Helical" evidence="8">
    <location>
        <begin position="143"/>
        <end position="163"/>
    </location>
</feature>
<keyword evidence="6 8" id="KW-0472">Membrane</keyword>
<name>A0A3N4LLN8_9PEZI</name>
<dbReference type="PANTHER" id="PTHR47797:SF1">
    <property type="entry name" value="CYTOCHROME B561 DOMAIN-CONTAINING PROTEIN-RELATED"/>
    <property type="match status" value="1"/>
</dbReference>
<feature type="transmembrane region" description="Helical" evidence="8">
    <location>
        <begin position="67"/>
        <end position="85"/>
    </location>
</feature>
<dbReference type="PROSITE" id="PS50939">
    <property type="entry name" value="CYTOCHROME_B561"/>
    <property type="match status" value="1"/>
</dbReference>
<evidence type="ECO:0000256" key="6">
    <source>
        <dbReference type="ARBA" id="ARBA00023136"/>
    </source>
</evidence>
<keyword evidence="2" id="KW-0813">Transport</keyword>
<dbReference type="PANTHER" id="PTHR47797">
    <property type="entry name" value="DEHYDROGENASE, PUTATIVE (AFU_ORTHOLOGUE AFUA_8G05805)-RELATED"/>
    <property type="match status" value="1"/>
</dbReference>
<feature type="domain" description="Cytochrome b561" evidence="9">
    <location>
        <begin position="1"/>
        <end position="155"/>
    </location>
</feature>
<dbReference type="CDD" id="cd08760">
    <property type="entry name" value="Cyt_b561_FRRS1_like"/>
    <property type="match status" value="1"/>
</dbReference>
<dbReference type="STRING" id="1051890.A0A3N4LLN8"/>
<accession>A0A3N4LLN8</accession>
<dbReference type="InterPro" id="IPR006593">
    <property type="entry name" value="Cyt_b561/ferric_Rdtase_TM"/>
</dbReference>
<proteinExistence type="predicted"/>
<evidence type="ECO:0000256" key="2">
    <source>
        <dbReference type="ARBA" id="ARBA00022448"/>
    </source>
</evidence>
<dbReference type="GO" id="GO:0016020">
    <property type="term" value="C:membrane"/>
    <property type="evidence" value="ECO:0007669"/>
    <property type="project" value="UniProtKB-SubCell"/>
</dbReference>
<dbReference type="OrthoDB" id="19261at2759"/>
<protein>
    <recommendedName>
        <fullName evidence="9">Cytochrome b561 domain-containing protein</fullName>
    </recommendedName>
</protein>
<feature type="region of interest" description="Disordered" evidence="7">
    <location>
        <begin position="175"/>
        <end position="199"/>
    </location>
</feature>
<keyword evidence="3 8" id="KW-0812">Transmembrane</keyword>
<evidence type="ECO:0000259" key="9">
    <source>
        <dbReference type="PROSITE" id="PS50939"/>
    </source>
</evidence>
<organism evidence="10 11">
    <name type="scientific">Terfezia boudieri ATCC MYA-4762</name>
    <dbReference type="NCBI Taxonomy" id="1051890"/>
    <lineage>
        <taxon>Eukaryota</taxon>
        <taxon>Fungi</taxon>
        <taxon>Dikarya</taxon>
        <taxon>Ascomycota</taxon>
        <taxon>Pezizomycotina</taxon>
        <taxon>Pezizomycetes</taxon>
        <taxon>Pezizales</taxon>
        <taxon>Pezizaceae</taxon>
        <taxon>Terfezia</taxon>
    </lineage>
</organism>
<dbReference type="Pfam" id="PF03188">
    <property type="entry name" value="Cytochrom_B561"/>
    <property type="match status" value="1"/>
</dbReference>
<feature type="compositionally biased region" description="Polar residues" evidence="7">
    <location>
        <begin position="188"/>
        <end position="199"/>
    </location>
</feature>
<dbReference type="Gene3D" id="1.20.120.1770">
    <property type="match status" value="1"/>
</dbReference>
<comment type="subcellular location">
    <subcellularLocation>
        <location evidence="1">Membrane</location>
    </subcellularLocation>
</comment>
<evidence type="ECO:0000313" key="11">
    <source>
        <dbReference type="Proteomes" id="UP000267821"/>
    </source>
</evidence>
<evidence type="ECO:0000256" key="4">
    <source>
        <dbReference type="ARBA" id="ARBA00022982"/>
    </source>
</evidence>
<evidence type="ECO:0000256" key="5">
    <source>
        <dbReference type="ARBA" id="ARBA00022989"/>
    </source>
</evidence>
<evidence type="ECO:0000256" key="1">
    <source>
        <dbReference type="ARBA" id="ARBA00004370"/>
    </source>
</evidence>
<feature type="transmembrane region" description="Helical" evidence="8">
    <location>
        <begin position="32"/>
        <end position="55"/>
    </location>
</feature>
<feature type="transmembrane region" description="Helical" evidence="8">
    <location>
        <begin position="105"/>
        <end position="122"/>
    </location>
</feature>
<evidence type="ECO:0000313" key="10">
    <source>
        <dbReference type="EMBL" id="RPB23720.1"/>
    </source>
</evidence>
<evidence type="ECO:0000256" key="3">
    <source>
        <dbReference type="ARBA" id="ARBA00022692"/>
    </source>
</evidence>
<reference evidence="10 11" key="1">
    <citation type="journal article" date="2018" name="Nat. Ecol. Evol.">
        <title>Pezizomycetes genomes reveal the molecular basis of ectomycorrhizal truffle lifestyle.</title>
        <authorList>
            <person name="Murat C."/>
            <person name="Payen T."/>
            <person name="Noel B."/>
            <person name="Kuo A."/>
            <person name="Morin E."/>
            <person name="Chen J."/>
            <person name="Kohler A."/>
            <person name="Krizsan K."/>
            <person name="Balestrini R."/>
            <person name="Da Silva C."/>
            <person name="Montanini B."/>
            <person name="Hainaut M."/>
            <person name="Levati E."/>
            <person name="Barry K.W."/>
            <person name="Belfiori B."/>
            <person name="Cichocki N."/>
            <person name="Clum A."/>
            <person name="Dockter R.B."/>
            <person name="Fauchery L."/>
            <person name="Guy J."/>
            <person name="Iotti M."/>
            <person name="Le Tacon F."/>
            <person name="Lindquist E.A."/>
            <person name="Lipzen A."/>
            <person name="Malagnac F."/>
            <person name="Mello A."/>
            <person name="Molinier V."/>
            <person name="Miyauchi S."/>
            <person name="Poulain J."/>
            <person name="Riccioni C."/>
            <person name="Rubini A."/>
            <person name="Sitrit Y."/>
            <person name="Splivallo R."/>
            <person name="Traeger S."/>
            <person name="Wang M."/>
            <person name="Zifcakova L."/>
            <person name="Wipf D."/>
            <person name="Zambonelli A."/>
            <person name="Paolocci F."/>
            <person name="Nowrousian M."/>
            <person name="Ottonello S."/>
            <person name="Baldrian P."/>
            <person name="Spatafora J.W."/>
            <person name="Henrissat B."/>
            <person name="Nagy L.G."/>
            <person name="Aury J.M."/>
            <person name="Wincker P."/>
            <person name="Grigoriev I.V."/>
            <person name="Bonfante P."/>
            <person name="Martin F.M."/>
        </authorList>
    </citation>
    <scope>NUCLEOTIDE SEQUENCE [LARGE SCALE GENOMIC DNA]</scope>
    <source>
        <strain evidence="10 11">ATCC MYA-4762</strain>
    </source>
</reference>